<gene>
    <name evidence="2" type="ORF">A3G52_03910</name>
</gene>
<dbReference type="AlphaFoldDB" id="A0A1G2P203"/>
<dbReference type="Proteomes" id="UP000177269">
    <property type="component" value="Unassembled WGS sequence"/>
</dbReference>
<proteinExistence type="predicted"/>
<accession>A0A1G2P203</accession>
<keyword evidence="1" id="KW-0472">Membrane</keyword>
<keyword evidence="1" id="KW-0812">Transmembrane</keyword>
<evidence type="ECO:0000313" key="2">
    <source>
        <dbReference type="EMBL" id="OHA42313.1"/>
    </source>
</evidence>
<name>A0A1G2P203_9BACT</name>
<dbReference type="EMBL" id="MHSK01000015">
    <property type="protein sequence ID" value="OHA42313.1"/>
    <property type="molecule type" value="Genomic_DNA"/>
</dbReference>
<evidence type="ECO:0000256" key="1">
    <source>
        <dbReference type="SAM" id="Phobius"/>
    </source>
</evidence>
<evidence type="ECO:0008006" key="4">
    <source>
        <dbReference type="Google" id="ProtNLM"/>
    </source>
</evidence>
<feature type="transmembrane region" description="Helical" evidence="1">
    <location>
        <begin position="20"/>
        <end position="40"/>
    </location>
</feature>
<protein>
    <recommendedName>
        <fullName evidence="4">Type 4 fimbrial biogenesis protein PilX N-terminal domain-containing protein</fullName>
    </recommendedName>
</protein>
<evidence type="ECO:0000313" key="3">
    <source>
        <dbReference type="Proteomes" id="UP000177269"/>
    </source>
</evidence>
<organism evidence="2 3">
    <name type="scientific">Candidatus Taylorbacteria bacterium RIFCSPLOWO2_12_FULL_43_20</name>
    <dbReference type="NCBI Taxonomy" id="1802332"/>
    <lineage>
        <taxon>Bacteria</taxon>
        <taxon>Candidatus Tayloriibacteriota</taxon>
    </lineage>
</organism>
<comment type="caution">
    <text evidence="2">The sequence shown here is derived from an EMBL/GenBank/DDBJ whole genome shotgun (WGS) entry which is preliminary data.</text>
</comment>
<reference evidence="2 3" key="1">
    <citation type="journal article" date="2016" name="Nat. Commun.">
        <title>Thousands of microbial genomes shed light on interconnected biogeochemical processes in an aquifer system.</title>
        <authorList>
            <person name="Anantharaman K."/>
            <person name="Brown C.T."/>
            <person name="Hug L.A."/>
            <person name="Sharon I."/>
            <person name="Castelle C.J."/>
            <person name="Probst A.J."/>
            <person name="Thomas B.C."/>
            <person name="Singh A."/>
            <person name="Wilkins M.J."/>
            <person name="Karaoz U."/>
            <person name="Brodie E.L."/>
            <person name="Williams K.H."/>
            <person name="Hubbard S.S."/>
            <person name="Banfield J.F."/>
        </authorList>
    </citation>
    <scope>NUCLEOTIDE SEQUENCE [LARGE SCALE GENOMIC DNA]</scope>
</reference>
<keyword evidence="1" id="KW-1133">Transmembrane helix</keyword>
<sequence length="183" mass="20047">MILLPSKFKSRGGERRGFTILYAALVSSLLLSISLGIYNISIKQYVLSSSAIDSQLAIYTADGAIECAIYWDAIKGVFESPNEADNASVSSQIKCGEDDITTATSYDTGEVTTRFETNFSSSASGDLQCAKVKIEKKWNDSNTDVITRIESRGYNYCTTNPRKVERALRVTYPIDPATGLPIE</sequence>